<proteinExistence type="predicted"/>
<dbReference type="EMBL" id="CP012542">
    <property type="protein sequence ID" value="QCD44972.1"/>
    <property type="molecule type" value="Genomic_DNA"/>
</dbReference>
<evidence type="ECO:0000313" key="2">
    <source>
        <dbReference type="EMBL" id="QCD44972.1"/>
    </source>
</evidence>
<feature type="domain" description="DUF2726" evidence="1">
    <location>
        <begin position="22"/>
        <end position="145"/>
    </location>
</feature>
<evidence type="ECO:0000313" key="3">
    <source>
        <dbReference type="Proteomes" id="UP000503264"/>
    </source>
</evidence>
<dbReference type="RefSeq" id="WP_171993884.1">
    <property type="nucleotide sequence ID" value="NZ_CP012542.1"/>
</dbReference>
<name>A0A6G5QH62_9BACT</name>
<dbReference type="AlphaFoldDB" id="A0A6G5QH62"/>
<dbReference type="InterPro" id="IPR024402">
    <property type="entry name" value="DUF2726"/>
</dbReference>
<organism evidence="2 3">
    <name type="scientific">Campylobacter mucosalis CCUG 21559</name>
    <dbReference type="NCBI Taxonomy" id="1032067"/>
    <lineage>
        <taxon>Bacteria</taxon>
        <taxon>Pseudomonadati</taxon>
        <taxon>Campylobacterota</taxon>
        <taxon>Epsilonproteobacteria</taxon>
        <taxon>Campylobacterales</taxon>
        <taxon>Campylobacteraceae</taxon>
        <taxon>Campylobacter</taxon>
    </lineage>
</organism>
<sequence length="163" mass="18433">MIDRHNIKNSTAVRIQRDTFSKKNLLNQEEIKVYGALIKAISELKISGLVNINSQVNLSAFISSDDVAYRDFNKLSVDFLITSKKTAEPLLVIEYYGGGHYGENEDEALKVENRDLVKLSIFTKAGLPFKIICGSELDNIAEFCKNLLVEFVDQHKEHLIADR</sequence>
<reference evidence="2 3" key="1">
    <citation type="submission" date="2016-07" db="EMBL/GenBank/DDBJ databases">
        <title>Comparative genomics of the Campylobacter concisus group.</title>
        <authorList>
            <person name="Miller W.G."/>
            <person name="Yee E."/>
            <person name="Chapman M.H."/>
            <person name="Huynh S."/>
            <person name="Bono J.L."/>
            <person name="On S.L.W."/>
            <person name="StLeger J."/>
            <person name="Foster G."/>
            <person name="Parker C.T."/>
        </authorList>
    </citation>
    <scope>NUCLEOTIDE SEQUENCE [LARGE SCALE GENOMIC DNA]</scope>
    <source>
        <strain evidence="2 3">CCUG 21559</strain>
    </source>
</reference>
<gene>
    <name evidence="2" type="ORF">CMUC_1202</name>
</gene>
<protein>
    <submittedName>
        <fullName evidence="2">Putative DUF2726 domain protein</fullName>
    </submittedName>
</protein>
<dbReference type="Pfam" id="PF10881">
    <property type="entry name" value="DUF2726"/>
    <property type="match status" value="1"/>
</dbReference>
<accession>A0A6G5QH62</accession>
<keyword evidence="3" id="KW-1185">Reference proteome</keyword>
<evidence type="ECO:0000259" key="1">
    <source>
        <dbReference type="Pfam" id="PF10881"/>
    </source>
</evidence>
<dbReference type="Proteomes" id="UP000503264">
    <property type="component" value="Chromosome"/>
</dbReference>